<dbReference type="Gene3D" id="2.130.10.10">
    <property type="entry name" value="YVTN repeat-like/Quinoprotein amine dehydrogenase"/>
    <property type="match status" value="1"/>
</dbReference>
<proteinExistence type="predicted"/>
<dbReference type="OrthoDB" id="6101319at2759"/>
<gene>
    <name evidence="3" type="ORF">MCOR_10608</name>
</gene>
<dbReference type="PANTHER" id="PTHR25462:SF296">
    <property type="entry name" value="MEIOTIC P26, ISOFORM F"/>
    <property type="match status" value="1"/>
</dbReference>
<feature type="domain" description="B box-type" evidence="2">
    <location>
        <begin position="4"/>
        <end position="54"/>
    </location>
</feature>
<dbReference type="Gene3D" id="3.30.160.60">
    <property type="entry name" value="Classic Zinc Finger"/>
    <property type="match status" value="1"/>
</dbReference>
<evidence type="ECO:0000313" key="3">
    <source>
        <dbReference type="EMBL" id="CAC5372551.1"/>
    </source>
</evidence>
<dbReference type="EMBL" id="CACVKT020001854">
    <property type="protein sequence ID" value="CAC5372551.1"/>
    <property type="molecule type" value="Genomic_DNA"/>
</dbReference>
<keyword evidence="1" id="KW-0479">Metal-binding</keyword>
<protein>
    <recommendedName>
        <fullName evidence="2">B box-type domain-containing protein</fullName>
    </recommendedName>
</protein>
<dbReference type="SUPFAM" id="SSF63829">
    <property type="entry name" value="Calcium-dependent phosphotriesterase"/>
    <property type="match status" value="1"/>
</dbReference>
<evidence type="ECO:0000259" key="2">
    <source>
        <dbReference type="PROSITE" id="PS50119"/>
    </source>
</evidence>
<dbReference type="GO" id="GO:0008270">
    <property type="term" value="F:zinc ion binding"/>
    <property type="evidence" value="ECO:0007669"/>
    <property type="project" value="UniProtKB-KW"/>
</dbReference>
<organism evidence="3 4">
    <name type="scientific">Mytilus coruscus</name>
    <name type="common">Sea mussel</name>
    <dbReference type="NCBI Taxonomy" id="42192"/>
    <lineage>
        <taxon>Eukaryota</taxon>
        <taxon>Metazoa</taxon>
        <taxon>Spiralia</taxon>
        <taxon>Lophotrochozoa</taxon>
        <taxon>Mollusca</taxon>
        <taxon>Bivalvia</taxon>
        <taxon>Autobranchia</taxon>
        <taxon>Pteriomorphia</taxon>
        <taxon>Mytilida</taxon>
        <taxon>Mytiloidea</taxon>
        <taxon>Mytilidae</taxon>
        <taxon>Mytilinae</taxon>
        <taxon>Mytilus</taxon>
    </lineage>
</organism>
<keyword evidence="1" id="KW-0863">Zinc-finger</keyword>
<dbReference type="SUPFAM" id="SSF57845">
    <property type="entry name" value="B-box zinc-binding domain"/>
    <property type="match status" value="1"/>
</dbReference>
<dbReference type="InterPro" id="IPR015943">
    <property type="entry name" value="WD40/YVTN_repeat-like_dom_sf"/>
</dbReference>
<dbReference type="PANTHER" id="PTHR25462">
    <property type="entry name" value="BONUS, ISOFORM C-RELATED"/>
    <property type="match status" value="1"/>
</dbReference>
<dbReference type="AlphaFoldDB" id="A0A6J8ARN6"/>
<evidence type="ECO:0000256" key="1">
    <source>
        <dbReference type="PROSITE-ProRule" id="PRU00024"/>
    </source>
</evidence>
<dbReference type="InterPro" id="IPR000315">
    <property type="entry name" value="Znf_B-box"/>
</dbReference>
<keyword evidence="4" id="KW-1185">Reference proteome</keyword>
<dbReference type="PROSITE" id="PS50119">
    <property type="entry name" value="ZF_BBOX"/>
    <property type="match status" value="1"/>
</dbReference>
<dbReference type="Proteomes" id="UP000507470">
    <property type="component" value="Unassembled WGS sequence"/>
</dbReference>
<reference evidence="3 4" key="1">
    <citation type="submission" date="2020-06" db="EMBL/GenBank/DDBJ databases">
        <authorList>
            <person name="Li R."/>
            <person name="Bekaert M."/>
        </authorList>
    </citation>
    <scope>NUCLEOTIDE SEQUENCE [LARGE SCALE GENOMIC DNA]</scope>
    <source>
        <strain evidence="4">wild</strain>
    </source>
</reference>
<dbReference type="Pfam" id="PF22586">
    <property type="entry name" value="ANCHR-like_BBOX"/>
    <property type="match status" value="1"/>
</dbReference>
<dbReference type="CDD" id="cd19757">
    <property type="entry name" value="Bbox1"/>
    <property type="match status" value="1"/>
</dbReference>
<evidence type="ECO:0000313" key="4">
    <source>
        <dbReference type="Proteomes" id="UP000507470"/>
    </source>
</evidence>
<name>A0A6J8ARN6_MYTCO</name>
<sequence length="561" mass="62933">MASSTGKLCGPCEARYKTTTAVSWCMDCDDGLCSPCLEDHKVNKASKKHQTIPVGQYVGIESVSSLIKQDCEEHDQRLTFYCLDHCVTACALCVPEKHKQCTSLKPIEELARNAKSSAELFEIEKGIKELDNTVDELKNHRQRNIDTIKGQRKTISQEIKSFRKQINKHLDKIESDLLKELESKSEQNISEINILLAKLKERGANIKSLGKTIHQLKESLSDVQVFLATKGFGEKLLEEQEWVATVCTQNEAKESVLELSTDPQLKQMVSDLKGFGMIHVVRNPCQIKTDAWEQQRAQLNVPMTAAKDIDQTELELIREISFGVGENIKDCVIVNDGRMVFADHNNDKVLVYNPEGQLSQSISVDKSPFGLDVISSITVAVTCRKHETINIVNIDDCDIKQKIKVGKPCCGLSYHDDKLYVLTVHTGIIEFDLSGNITRTIPVYVPDGEGYLSYYKDTFCYSCYQNVGEKNIACCDNNGREIWRLDVADSGVTADNYGNYFASNYSNGTVQIVSADGKKAKQLLDLYDLHIRTYLEGVFFDKNSSTLLVSCSEIARLYRAI</sequence>
<keyword evidence="1" id="KW-0862">Zinc</keyword>
<dbReference type="InterPro" id="IPR047153">
    <property type="entry name" value="TRIM45/56/19-like"/>
</dbReference>
<accession>A0A6J8ARN6</accession>